<dbReference type="RefSeq" id="WP_386779277.1">
    <property type="nucleotide sequence ID" value="NZ_JBHTLE010000022.1"/>
</dbReference>
<reference evidence="1" key="1">
    <citation type="submission" date="2020-11" db="EMBL/GenBank/DDBJ databases">
        <title>Sequencing the genomes of 1000 actinobacteria strains.</title>
        <authorList>
            <person name="Klenk H.-P."/>
        </authorList>
    </citation>
    <scope>NUCLEOTIDE SEQUENCE</scope>
    <source>
        <strain evidence="1">DSM 45356</strain>
    </source>
</reference>
<dbReference type="AlphaFoldDB" id="A0A8J7GMJ8"/>
<comment type="caution">
    <text evidence="1">The sequence shown here is derived from an EMBL/GenBank/DDBJ whole genome shotgun (WGS) entry which is preliminary data.</text>
</comment>
<dbReference type="Proteomes" id="UP000622552">
    <property type="component" value="Unassembled WGS sequence"/>
</dbReference>
<evidence type="ECO:0000313" key="2">
    <source>
        <dbReference type="Proteomes" id="UP000622552"/>
    </source>
</evidence>
<dbReference type="EMBL" id="JADOUF010000001">
    <property type="protein sequence ID" value="MBG6135824.1"/>
    <property type="molecule type" value="Genomic_DNA"/>
</dbReference>
<gene>
    <name evidence="1" type="ORF">IW245_002018</name>
</gene>
<name>A0A8J7GMJ8_9ACTN</name>
<protein>
    <submittedName>
        <fullName evidence="1">Uncharacterized protein</fullName>
    </submittedName>
</protein>
<keyword evidence="2" id="KW-1185">Reference proteome</keyword>
<organism evidence="1 2">
    <name type="scientific">Longispora fulva</name>
    <dbReference type="NCBI Taxonomy" id="619741"/>
    <lineage>
        <taxon>Bacteria</taxon>
        <taxon>Bacillati</taxon>
        <taxon>Actinomycetota</taxon>
        <taxon>Actinomycetes</taxon>
        <taxon>Micromonosporales</taxon>
        <taxon>Micromonosporaceae</taxon>
        <taxon>Longispora</taxon>
    </lineage>
</organism>
<evidence type="ECO:0000313" key="1">
    <source>
        <dbReference type="EMBL" id="MBG6135824.1"/>
    </source>
</evidence>
<accession>A0A8J7GMJ8</accession>
<proteinExistence type="predicted"/>
<sequence>MGDPNRSGCQSGLASMVTIFLVGAYVLARSREGPSGILPARAWPLPPTVPLGKDPFMAQDDDGPFSVRLAQILLVYADPTNKSGLGDLRLAVRRGRFPWLEAELGTCLREGLLTSESWAQVTGLHDRAGCPDPHRLRQLWHTVFPALPHPQD</sequence>